<dbReference type="InterPro" id="IPR014710">
    <property type="entry name" value="RmlC-like_jellyroll"/>
</dbReference>
<evidence type="ECO:0000313" key="3">
    <source>
        <dbReference type="Proteomes" id="UP000590442"/>
    </source>
</evidence>
<feature type="domain" description="Cyclic nucleotide-binding" evidence="1">
    <location>
        <begin position="27"/>
        <end position="114"/>
    </location>
</feature>
<evidence type="ECO:0000313" key="2">
    <source>
        <dbReference type="EMBL" id="NJB71095.1"/>
    </source>
</evidence>
<dbReference type="Pfam" id="PF00027">
    <property type="entry name" value="cNMP_binding"/>
    <property type="match status" value="1"/>
</dbReference>
<gene>
    <name evidence="2" type="ORF">GGR42_001557</name>
</gene>
<dbReference type="InterPro" id="IPR000595">
    <property type="entry name" value="cNMP-bd_dom"/>
</dbReference>
<dbReference type="AlphaFoldDB" id="A0A846QZK6"/>
<dbReference type="EMBL" id="JAATJJ010000001">
    <property type="protein sequence ID" value="NJB71095.1"/>
    <property type="molecule type" value="Genomic_DNA"/>
</dbReference>
<comment type="caution">
    <text evidence="2">The sequence shown here is derived from an EMBL/GenBank/DDBJ whole genome shotgun (WGS) entry which is preliminary data.</text>
</comment>
<keyword evidence="3" id="KW-1185">Reference proteome</keyword>
<dbReference type="PROSITE" id="PS50042">
    <property type="entry name" value="CNMP_BINDING_3"/>
    <property type="match status" value="1"/>
</dbReference>
<reference evidence="2 3" key="1">
    <citation type="submission" date="2020-03" db="EMBL/GenBank/DDBJ databases">
        <title>Genomic Encyclopedia of Type Strains, Phase IV (KMG-IV): sequencing the most valuable type-strain genomes for metagenomic binning, comparative biology and taxonomic classification.</title>
        <authorList>
            <person name="Goeker M."/>
        </authorList>
    </citation>
    <scope>NUCLEOTIDE SEQUENCE [LARGE SCALE GENOMIC DNA]</scope>
    <source>
        <strain evidence="2 3">DSM 29762</strain>
    </source>
</reference>
<dbReference type="Gene3D" id="2.60.120.10">
    <property type="entry name" value="Jelly Rolls"/>
    <property type="match status" value="1"/>
</dbReference>
<proteinExistence type="predicted"/>
<dbReference type="SUPFAM" id="SSF51206">
    <property type="entry name" value="cAMP-binding domain-like"/>
    <property type="match status" value="1"/>
</dbReference>
<dbReference type="PROSITE" id="PS00888">
    <property type="entry name" value="CNMP_BINDING_1"/>
    <property type="match status" value="1"/>
</dbReference>
<dbReference type="RefSeq" id="WP_167962532.1">
    <property type="nucleotide sequence ID" value="NZ_JAATJJ010000001.1"/>
</dbReference>
<accession>A0A846QZK6</accession>
<dbReference type="CDD" id="cd00038">
    <property type="entry name" value="CAP_ED"/>
    <property type="match status" value="1"/>
</dbReference>
<dbReference type="Proteomes" id="UP000590442">
    <property type="component" value="Unassembled WGS sequence"/>
</dbReference>
<dbReference type="InterPro" id="IPR018490">
    <property type="entry name" value="cNMP-bd_dom_sf"/>
</dbReference>
<name>A0A846QZK6_9FLAO</name>
<evidence type="ECO:0000259" key="1">
    <source>
        <dbReference type="PROSITE" id="PS50042"/>
    </source>
</evidence>
<sequence>MTENILKKLNEIHPITSEGRAVFLPLLESVTIEQKEFLIRQGEKAQYVYILLDGAVRVFYNKDGNEYNKTFFVSNTFPTPITALLSNTNCELSFEALLPCKLVRFSYKKFRSLFEEHRCFESLMLRIMENLWIKKERHDIRMVTNDATTNYKIFKEEFPGLENQIPQYHIASYLGITPVQLSRIRAQLIKSRPN</sequence>
<organism evidence="2 3">
    <name type="scientific">Saonia flava</name>
    <dbReference type="NCBI Taxonomy" id="523696"/>
    <lineage>
        <taxon>Bacteria</taxon>
        <taxon>Pseudomonadati</taxon>
        <taxon>Bacteroidota</taxon>
        <taxon>Flavobacteriia</taxon>
        <taxon>Flavobacteriales</taxon>
        <taxon>Flavobacteriaceae</taxon>
        <taxon>Saonia</taxon>
    </lineage>
</organism>
<protein>
    <submittedName>
        <fullName evidence="2">CRP-like cAMP-binding protein</fullName>
    </submittedName>
</protein>
<dbReference type="InterPro" id="IPR018488">
    <property type="entry name" value="cNMP-bd_CS"/>
</dbReference>